<gene>
    <name evidence="1" type="ORF">AVEN_105785_1</name>
</gene>
<evidence type="ECO:0000313" key="1">
    <source>
        <dbReference type="EMBL" id="GBM46926.1"/>
    </source>
</evidence>
<accession>A0A4Y2G2B6</accession>
<reference evidence="1 2" key="1">
    <citation type="journal article" date="2019" name="Sci. Rep.">
        <title>Orb-weaving spider Araneus ventricosus genome elucidates the spidroin gene catalogue.</title>
        <authorList>
            <person name="Kono N."/>
            <person name="Nakamura H."/>
            <person name="Ohtoshi R."/>
            <person name="Moran D.A.P."/>
            <person name="Shinohara A."/>
            <person name="Yoshida Y."/>
            <person name="Fujiwara M."/>
            <person name="Mori M."/>
            <person name="Tomita M."/>
            <person name="Arakawa K."/>
        </authorList>
    </citation>
    <scope>NUCLEOTIDE SEQUENCE [LARGE SCALE GENOMIC DNA]</scope>
</reference>
<evidence type="ECO:0000313" key="2">
    <source>
        <dbReference type="Proteomes" id="UP000499080"/>
    </source>
</evidence>
<dbReference type="AlphaFoldDB" id="A0A4Y2G2B6"/>
<dbReference type="Proteomes" id="UP000499080">
    <property type="component" value="Unassembled WGS sequence"/>
</dbReference>
<comment type="caution">
    <text evidence="1">The sequence shown here is derived from an EMBL/GenBank/DDBJ whole genome shotgun (WGS) entry which is preliminary data.</text>
</comment>
<proteinExistence type="predicted"/>
<dbReference type="EMBL" id="BGPR01001158">
    <property type="protein sequence ID" value="GBM46926.1"/>
    <property type="molecule type" value="Genomic_DNA"/>
</dbReference>
<organism evidence="1 2">
    <name type="scientific">Araneus ventricosus</name>
    <name type="common">Orbweaver spider</name>
    <name type="synonym">Epeira ventricosa</name>
    <dbReference type="NCBI Taxonomy" id="182803"/>
    <lineage>
        <taxon>Eukaryota</taxon>
        <taxon>Metazoa</taxon>
        <taxon>Ecdysozoa</taxon>
        <taxon>Arthropoda</taxon>
        <taxon>Chelicerata</taxon>
        <taxon>Arachnida</taxon>
        <taxon>Araneae</taxon>
        <taxon>Araneomorphae</taxon>
        <taxon>Entelegynae</taxon>
        <taxon>Araneoidea</taxon>
        <taxon>Araneidae</taxon>
        <taxon>Araneus</taxon>
    </lineage>
</organism>
<protein>
    <submittedName>
        <fullName evidence="1">Uncharacterized protein</fullName>
    </submittedName>
</protein>
<name>A0A4Y2G2B6_ARAVE</name>
<keyword evidence="2" id="KW-1185">Reference proteome</keyword>
<sequence>MPAASEVGAGVPWPIIKLSTAHRLGTADIKYIKVSNRRLPTEERLLERTHASFESYSGPDGTTHHRAQQGKAATALNNLSLDTCPVASRSYAQSHLQER</sequence>